<evidence type="ECO:0000313" key="3">
    <source>
        <dbReference type="EMBL" id="EMI57876.1"/>
    </source>
</evidence>
<name>M5UJ59_9BACT</name>
<dbReference type="Pfam" id="PF07584">
    <property type="entry name" value="BatA"/>
    <property type="match status" value="1"/>
</dbReference>
<gene>
    <name evidence="3" type="ORF">RSSM_00690</name>
</gene>
<protein>
    <submittedName>
        <fullName evidence="3">Membrane protein</fullName>
    </submittedName>
</protein>
<reference evidence="3 4" key="1">
    <citation type="journal article" date="2013" name="Mar. Genomics">
        <title>Expression of sulfatases in Rhodopirellula baltica and the diversity of sulfatases in the genus Rhodopirellula.</title>
        <authorList>
            <person name="Wegner C.E."/>
            <person name="Richter-Heitmann T."/>
            <person name="Klindworth A."/>
            <person name="Klockow C."/>
            <person name="Richter M."/>
            <person name="Achstetter T."/>
            <person name="Glockner F.O."/>
            <person name="Harder J."/>
        </authorList>
    </citation>
    <scope>NUCLEOTIDE SEQUENCE [LARGE SCALE GENOMIC DNA]</scope>
    <source>
        <strain evidence="3 4">SM41</strain>
    </source>
</reference>
<dbReference type="Proteomes" id="UP000011885">
    <property type="component" value="Unassembled WGS sequence"/>
</dbReference>
<dbReference type="PANTHER" id="PTHR37464:SF1">
    <property type="entry name" value="BLL2463 PROTEIN"/>
    <property type="match status" value="1"/>
</dbReference>
<comment type="caution">
    <text evidence="3">The sequence shown here is derived from an EMBL/GenBank/DDBJ whole genome shotgun (WGS) entry which is preliminary data.</text>
</comment>
<dbReference type="NCBIfam" id="TIGR02226">
    <property type="entry name" value="two_anch"/>
    <property type="match status" value="1"/>
</dbReference>
<evidence type="ECO:0000259" key="2">
    <source>
        <dbReference type="Pfam" id="PF07584"/>
    </source>
</evidence>
<dbReference type="OrthoDB" id="224458at2"/>
<keyword evidence="1" id="KW-0472">Membrane</keyword>
<dbReference type="EMBL" id="ANOH01000059">
    <property type="protein sequence ID" value="EMI57876.1"/>
    <property type="molecule type" value="Genomic_DNA"/>
</dbReference>
<dbReference type="RefSeq" id="WP_008674384.1">
    <property type="nucleotide sequence ID" value="NZ_ANOH01000059.1"/>
</dbReference>
<dbReference type="AlphaFoldDB" id="M5UJ59"/>
<proteinExistence type="predicted"/>
<feature type="domain" description="Aerotolerance regulator N-terminal" evidence="2">
    <location>
        <begin position="1"/>
        <end position="76"/>
    </location>
</feature>
<accession>M5UJ59</accession>
<dbReference type="InterPro" id="IPR011933">
    <property type="entry name" value="Double_TM_dom"/>
</dbReference>
<organism evidence="3 4">
    <name type="scientific">Rhodopirellula sallentina SM41</name>
    <dbReference type="NCBI Taxonomy" id="1263870"/>
    <lineage>
        <taxon>Bacteria</taxon>
        <taxon>Pseudomonadati</taxon>
        <taxon>Planctomycetota</taxon>
        <taxon>Planctomycetia</taxon>
        <taxon>Pirellulales</taxon>
        <taxon>Pirellulaceae</taxon>
        <taxon>Rhodopirellula</taxon>
    </lineage>
</organism>
<sequence>MSFLQPWMLVALPLALIPIVIHLINQRRYQSTQWAAMMFLLTANRMNRGYAKIRQWLILALRTLVIAMLIFAIGRPIASGMLGGSIASAVSGGDSANTIVLLDRSPSMQASTDGTSQSKLETGIGQIVDALETIGTERLILIESNSNSPRELASPKDLLDLPEAGPSDASADVPALLMAALDHINANQLGQVDVWVCSDLRIHDWRSDDGRWATLRDAFVDFGRRIRFRLLAFASSESAPGSSQLNRSVRISESALTNDDEGTAVVLSVVVRDESHASDTVTGDPNSKPNTVPLTLEIGDATSVVEVEMSGGIGKLNSYRVSLPDHTEKGHGHVSIPADLNPADNDFYFTFDTPAVRRTVIVTDDAQVGRVLKLAAEIPSDEHIQCEAEVIGPRDVDGISWEDISLLIWHAPLPKQTLPAQTHPGPTQTVEKTGAAEIINVFVQRGGRVIFLPPGSTTDRDFDNEIFGTRWKRWRELEDENQIRSWRDDTDLLADTLAGASLPVGQLRVDRVVGVEGDVTSLATLDEGETLLSRATTPRGGVYFCGTTPLESDSSLAADGVVLYVMIQRALASGAKALNNTTNIDAGTVKPETASRWKRLAVKRSALSSENAFVAGVFSQNGDSDLTDERLIAVNREADEDIAATLGDEQVNALFQGLPFVRVDRQAGGGSSLVEEVWRAFLITMLVAMIGEALLCLPKQRVEGLSRIPGGVSA</sequence>
<evidence type="ECO:0000313" key="4">
    <source>
        <dbReference type="Proteomes" id="UP000011885"/>
    </source>
</evidence>
<dbReference type="PATRIC" id="fig|1263870.3.peg.756"/>
<keyword evidence="1" id="KW-0812">Transmembrane</keyword>
<keyword evidence="1" id="KW-1133">Transmembrane helix</keyword>
<keyword evidence="4" id="KW-1185">Reference proteome</keyword>
<dbReference type="PANTHER" id="PTHR37464">
    <property type="entry name" value="BLL2463 PROTEIN"/>
    <property type="match status" value="1"/>
</dbReference>
<dbReference type="InterPro" id="IPR024163">
    <property type="entry name" value="Aerotolerance_reg_N"/>
</dbReference>
<feature type="transmembrane region" description="Helical" evidence="1">
    <location>
        <begin position="56"/>
        <end position="74"/>
    </location>
</feature>
<evidence type="ECO:0000256" key="1">
    <source>
        <dbReference type="SAM" id="Phobius"/>
    </source>
</evidence>
<feature type="transmembrane region" description="Helical" evidence="1">
    <location>
        <begin position="6"/>
        <end position="24"/>
    </location>
</feature>